<name>A0A5N6PF88_9ASTR</name>
<dbReference type="Pfam" id="PF06521">
    <property type="entry name" value="PAR1"/>
    <property type="match status" value="1"/>
</dbReference>
<comment type="caution">
    <text evidence="2">The sequence shown here is derived from an EMBL/GenBank/DDBJ whole genome shotgun (WGS) entry which is preliminary data.</text>
</comment>
<accession>A0A5N6PF88</accession>
<dbReference type="EMBL" id="SZYD01000005">
    <property type="protein sequence ID" value="KAD6119776.1"/>
    <property type="molecule type" value="Genomic_DNA"/>
</dbReference>
<feature type="signal peptide" evidence="1">
    <location>
        <begin position="1"/>
        <end position="18"/>
    </location>
</feature>
<keyword evidence="3" id="KW-1185">Reference proteome</keyword>
<dbReference type="AlphaFoldDB" id="A0A5N6PF88"/>
<organism evidence="2 3">
    <name type="scientific">Mikania micrantha</name>
    <name type="common">bitter vine</name>
    <dbReference type="NCBI Taxonomy" id="192012"/>
    <lineage>
        <taxon>Eukaryota</taxon>
        <taxon>Viridiplantae</taxon>
        <taxon>Streptophyta</taxon>
        <taxon>Embryophyta</taxon>
        <taxon>Tracheophyta</taxon>
        <taxon>Spermatophyta</taxon>
        <taxon>Magnoliopsida</taxon>
        <taxon>eudicotyledons</taxon>
        <taxon>Gunneridae</taxon>
        <taxon>Pentapetalae</taxon>
        <taxon>asterids</taxon>
        <taxon>campanulids</taxon>
        <taxon>Asterales</taxon>
        <taxon>Asteraceae</taxon>
        <taxon>Asteroideae</taxon>
        <taxon>Heliantheae alliance</taxon>
        <taxon>Eupatorieae</taxon>
        <taxon>Mikania</taxon>
    </lineage>
</organism>
<dbReference type="Proteomes" id="UP000326396">
    <property type="component" value="Linkage Group LG13"/>
</dbReference>
<gene>
    <name evidence="2" type="ORF">E3N88_11047</name>
</gene>
<dbReference type="OrthoDB" id="772928at2759"/>
<evidence type="ECO:0000313" key="2">
    <source>
        <dbReference type="EMBL" id="KAD6119776.1"/>
    </source>
</evidence>
<protein>
    <recommendedName>
        <fullName evidence="4">PAR1 protein</fullName>
    </recommendedName>
</protein>
<feature type="chain" id="PRO_5024285169" description="PAR1 protein" evidence="1">
    <location>
        <begin position="19"/>
        <end position="183"/>
    </location>
</feature>
<dbReference type="InterPro" id="IPR009489">
    <property type="entry name" value="PAR1"/>
</dbReference>
<evidence type="ECO:0000313" key="3">
    <source>
        <dbReference type="Proteomes" id="UP000326396"/>
    </source>
</evidence>
<evidence type="ECO:0008006" key="4">
    <source>
        <dbReference type="Google" id="ProtNLM"/>
    </source>
</evidence>
<evidence type="ECO:0000256" key="1">
    <source>
        <dbReference type="SAM" id="SignalP"/>
    </source>
</evidence>
<sequence length="183" mass="19664">MAFILFVLASFFLHGALGEIICEELPTGLCAFAVSSSQQRCLLENYVTKDGTIEYECKTSEIAVKNFNGWIESDECMNACGIDRKMTGIASDSLLEPRFIVKLCSPSCYDNCPNIVDLYHNLAIGEVHNKMPRRAMTQILSSGAASGPTSDGSGLSFGLRSVAEAPLISTKGADYAAYAPSSI</sequence>
<reference evidence="2 3" key="1">
    <citation type="submission" date="2019-05" db="EMBL/GenBank/DDBJ databases">
        <title>Mikania micrantha, genome provides insights into the molecular mechanism of rapid growth.</title>
        <authorList>
            <person name="Liu B."/>
        </authorList>
    </citation>
    <scope>NUCLEOTIDE SEQUENCE [LARGE SCALE GENOMIC DNA]</scope>
    <source>
        <strain evidence="2">NLD-2019</strain>
        <tissue evidence="2">Leaf</tissue>
    </source>
</reference>
<proteinExistence type="predicted"/>
<dbReference type="PANTHER" id="PTHR33649:SF19">
    <property type="entry name" value="PAR1-RELATED"/>
    <property type="match status" value="1"/>
</dbReference>
<keyword evidence="1" id="KW-0732">Signal</keyword>
<dbReference type="PANTHER" id="PTHR33649">
    <property type="entry name" value="PAR1 PROTEIN"/>
    <property type="match status" value="1"/>
</dbReference>